<dbReference type="AlphaFoldDB" id="A0A0D5YUL3"/>
<dbReference type="STRING" id="516051.VC82_1976"/>
<sequence>MKLIYIKRSTRRERRYTKKMGMFSPKVTYIKKMVLGLPIRTLHKYRETYYGRVKDCHECSLAR</sequence>
<dbReference type="OrthoDB" id="1467749at2"/>
<protein>
    <recommendedName>
        <fullName evidence="3">Transposase</fullName>
    </recommendedName>
</protein>
<evidence type="ECO:0000313" key="2">
    <source>
        <dbReference type="Proteomes" id="UP000032726"/>
    </source>
</evidence>
<dbReference type="EMBL" id="CP011071">
    <property type="protein sequence ID" value="AKA35579.1"/>
    <property type="molecule type" value="Genomic_DNA"/>
</dbReference>
<dbReference type="PATRIC" id="fig|516051.4.peg.2035"/>
<name>A0A0D5YUL3_9FLAO</name>
<dbReference type="Proteomes" id="UP000032726">
    <property type="component" value="Chromosome"/>
</dbReference>
<keyword evidence="2" id="KW-1185">Reference proteome</keyword>
<evidence type="ECO:0000313" key="1">
    <source>
        <dbReference type="EMBL" id="AKA35579.1"/>
    </source>
</evidence>
<evidence type="ECO:0008006" key="3">
    <source>
        <dbReference type="Google" id="ProtNLM"/>
    </source>
</evidence>
<proteinExistence type="predicted"/>
<dbReference type="KEGG" id="mlt:VC82_1976"/>
<reference evidence="1 2" key="1">
    <citation type="submission" date="2015-03" db="EMBL/GenBank/DDBJ databases">
        <title>Complete genome sequence of Muricauda lutaonensis CC-HSB-11T, isolated from a coastal hot spring.</title>
        <authorList>
            <person name="Kim K.M."/>
        </authorList>
    </citation>
    <scope>NUCLEOTIDE SEQUENCE [LARGE SCALE GENOMIC DNA]</scope>
    <source>
        <strain evidence="1 2">CC-HSB-11</strain>
    </source>
</reference>
<gene>
    <name evidence="1" type="ORF">VC82_1976</name>
</gene>
<organism evidence="1 2">
    <name type="scientific">Flagellimonas lutaonensis</name>
    <dbReference type="NCBI Taxonomy" id="516051"/>
    <lineage>
        <taxon>Bacteria</taxon>
        <taxon>Pseudomonadati</taxon>
        <taxon>Bacteroidota</taxon>
        <taxon>Flavobacteriia</taxon>
        <taxon>Flavobacteriales</taxon>
        <taxon>Flavobacteriaceae</taxon>
        <taxon>Flagellimonas</taxon>
    </lineage>
</organism>
<accession>A0A0D5YUL3</accession>
<dbReference type="HOGENOM" id="CLU_2880306_0_0_10"/>
<dbReference type="RefSeq" id="WP_045802219.1">
    <property type="nucleotide sequence ID" value="NZ_CP011071.1"/>
</dbReference>